<dbReference type="GeneID" id="65067704"/>
<dbReference type="KEGG" id="vg:65067704"/>
<organism evidence="1 2">
    <name type="scientific">Ralstonia phage GP4</name>
    <dbReference type="NCBI Taxonomy" id="2282904"/>
    <lineage>
        <taxon>Viruses</taxon>
        <taxon>Duplodnaviria</taxon>
        <taxon>Heunggongvirae</taxon>
        <taxon>Uroviricota</taxon>
        <taxon>Caudoviricetes</taxon>
        <taxon>Gervaisevirus</taxon>
        <taxon>Gervaisevirus GP4</taxon>
    </lineage>
</organism>
<keyword evidence="2" id="KW-1185">Reference proteome</keyword>
<proteinExistence type="predicted"/>
<dbReference type="Proteomes" id="UP000259464">
    <property type="component" value="Segment"/>
</dbReference>
<sequence>MKTCFKCGVAKPLTDFYRHQGMADGHLSKCKECAKRDARQHREANIDRIRAYDRERGKELHRREQNRRVSAEWRLANPEWRAAQVAVGNAVRDGRLVPWPVCAVPDCCAKPEAHHPDYSRPLDVVWLCHPHHKQAHALVSEIERERAA</sequence>
<evidence type="ECO:0000313" key="1">
    <source>
        <dbReference type="EMBL" id="AXG67739.1"/>
    </source>
</evidence>
<dbReference type="EMBL" id="MH638294">
    <property type="protein sequence ID" value="AXG67739.1"/>
    <property type="molecule type" value="Genomic_DNA"/>
</dbReference>
<reference evidence="1 2" key="1">
    <citation type="submission" date="2018-07" db="EMBL/GenBank/DDBJ databases">
        <title>Complete sequence of phage GP4.</title>
        <authorList>
            <person name="Wang R."/>
            <person name="Tong Y."/>
            <person name="Liu H."/>
        </authorList>
    </citation>
    <scope>NUCLEOTIDE SEQUENCE [LARGE SCALE GENOMIC DNA]</scope>
</reference>
<name>A0A345GTX5_9CAUD</name>
<evidence type="ECO:0008006" key="3">
    <source>
        <dbReference type="Google" id="ProtNLM"/>
    </source>
</evidence>
<evidence type="ECO:0000313" key="2">
    <source>
        <dbReference type="Proteomes" id="UP000259464"/>
    </source>
</evidence>
<protein>
    <recommendedName>
        <fullName evidence="3">HNH endonuclease</fullName>
    </recommendedName>
</protein>
<accession>A0A345GTX5</accession>
<dbReference type="RefSeq" id="YP_010078776.1">
    <property type="nucleotide sequence ID" value="NC_054964.1"/>
</dbReference>